<dbReference type="KEGG" id="plad:PPGU16_18400"/>
<dbReference type="InterPro" id="IPR047914">
    <property type="entry name" value="TagK-like_C"/>
</dbReference>
<name>A0A7I8BK08_9BURK</name>
<dbReference type="EMBL" id="AP023174">
    <property type="protein sequence ID" value="BCF88773.1"/>
    <property type="molecule type" value="Genomic_DNA"/>
</dbReference>
<dbReference type="AlphaFoldDB" id="A0A7I8BK08"/>
<dbReference type="Proteomes" id="UP000510888">
    <property type="component" value="Chromosome 1"/>
</dbReference>
<evidence type="ECO:0000313" key="2">
    <source>
        <dbReference type="Proteomes" id="UP000510888"/>
    </source>
</evidence>
<proteinExistence type="predicted"/>
<sequence length="136" mass="14859">MAALKNQYYQALESPHAFPSAPWLSSTLPQQDDAWTLFSAGDDRRDDMSAPLGDLLSDIEKVEDAFGPLRRGASDVGQPEAIPEVLRLFAPPEYHMAAARRAAAVPPTVARRDHHTLAIDSPLAVLDHSSNRTNSE</sequence>
<dbReference type="NCBIfam" id="NF033419">
    <property type="entry name" value="T6SS_TagK_dom"/>
    <property type="match status" value="1"/>
</dbReference>
<reference evidence="1 2" key="1">
    <citation type="journal article" date="2020" name="Genes (Basel)">
        <title>Genomic Comparison of Insect Gut Symbionts from Divergent Burkholderia Subclades.</title>
        <authorList>
            <person name="Takeshita K."/>
            <person name="Kikuchi Y."/>
        </authorList>
    </citation>
    <scope>NUCLEOTIDE SEQUENCE [LARGE SCALE GENOMIC DNA]</scope>
    <source>
        <strain evidence="1 2">PGU16</strain>
    </source>
</reference>
<evidence type="ECO:0000313" key="1">
    <source>
        <dbReference type="EMBL" id="BCF88773.1"/>
    </source>
</evidence>
<organism evidence="1 2">
    <name type="scientific">Paraburkholderia largidicola</name>
    <dbReference type="NCBI Taxonomy" id="3014751"/>
    <lineage>
        <taxon>Bacteria</taxon>
        <taxon>Pseudomonadati</taxon>
        <taxon>Pseudomonadota</taxon>
        <taxon>Betaproteobacteria</taxon>
        <taxon>Burkholderiales</taxon>
        <taxon>Burkholderiaceae</taxon>
        <taxon>Paraburkholderia</taxon>
    </lineage>
</organism>
<keyword evidence="2" id="KW-1185">Reference proteome</keyword>
<gene>
    <name evidence="1" type="ORF">PPGU16_18400</name>
</gene>
<protein>
    <submittedName>
        <fullName evidence="1">Uncharacterized protein</fullName>
    </submittedName>
</protein>
<accession>A0A7I8BK08</accession>